<dbReference type="EC" id="2.1.3.2" evidence="4"/>
<dbReference type="Proteomes" id="UP001314263">
    <property type="component" value="Unassembled WGS sequence"/>
</dbReference>
<evidence type="ECO:0000256" key="7">
    <source>
        <dbReference type="ARBA" id="ARBA00043884"/>
    </source>
</evidence>
<dbReference type="InterPro" id="IPR036901">
    <property type="entry name" value="Asp/Orn_carbamoylTrfase_sf"/>
</dbReference>
<keyword evidence="13" id="KW-1185">Reference proteome</keyword>
<evidence type="ECO:0000256" key="2">
    <source>
        <dbReference type="ARBA" id="ARBA00008896"/>
    </source>
</evidence>
<evidence type="ECO:0000313" key="13">
    <source>
        <dbReference type="Proteomes" id="UP001314263"/>
    </source>
</evidence>
<evidence type="ECO:0000259" key="10">
    <source>
        <dbReference type="Pfam" id="PF00185"/>
    </source>
</evidence>
<dbReference type="InterPro" id="IPR006131">
    <property type="entry name" value="Asp_carbamoyltransf_Asp/Orn-bd"/>
</dbReference>
<dbReference type="GO" id="GO:0016597">
    <property type="term" value="F:amino acid binding"/>
    <property type="evidence" value="ECO:0007669"/>
    <property type="project" value="InterPro"/>
</dbReference>
<feature type="domain" description="Aspartate/ornithine carbamoyltransferase carbamoyl-P binding" evidence="11">
    <location>
        <begin position="64"/>
        <end position="206"/>
    </location>
</feature>
<dbReference type="InterPro" id="IPR006130">
    <property type="entry name" value="Asp/Orn_carbamoylTrfase"/>
</dbReference>
<comment type="similarity">
    <text evidence="2">Belongs to the aspartate/ornithine carbamoyltransferase superfamily. ATCase family.</text>
</comment>
<keyword evidence="5 9" id="KW-0808">Transferase</keyword>
<dbReference type="InterPro" id="IPR006132">
    <property type="entry name" value="Asp/Orn_carbamoyltranf_P-bd"/>
</dbReference>
<reference evidence="12 13" key="1">
    <citation type="submission" date="2023-10" db="EMBL/GenBank/DDBJ databases">
        <authorList>
            <person name="Maclean D."/>
            <person name="Macfadyen A."/>
        </authorList>
    </citation>
    <scope>NUCLEOTIDE SEQUENCE [LARGE SCALE GENOMIC DNA]</scope>
</reference>
<evidence type="ECO:0000313" key="12">
    <source>
        <dbReference type="EMBL" id="CAK0780691.1"/>
    </source>
</evidence>
<dbReference type="Gene3D" id="3.40.50.1370">
    <property type="entry name" value="Aspartate/ornithine carbamoyltransferase"/>
    <property type="match status" value="2"/>
</dbReference>
<evidence type="ECO:0000256" key="1">
    <source>
        <dbReference type="ARBA" id="ARBA00004852"/>
    </source>
</evidence>
<dbReference type="GO" id="GO:0006207">
    <property type="term" value="P:'de novo' pyrimidine nucleobase biosynthetic process"/>
    <property type="evidence" value="ECO:0007669"/>
    <property type="project" value="InterPro"/>
</dbReference>
<protein>
    <recommendedName>
        <fullName evidence="4">aspartate carbamoyltransferase</fullName>
        <ecNumber evidence="4">2.1.3.2</ecNumber>
    </recommendedName>
</protein>
<proteinExistence type="inferred from homology"/>
<evidence type="ECO:0000256" key="3">
    <source>
        <dbReference type="ARBA" id="ARBA00011233"/>
    </source>
</evidence>
<dbReference type="PRINTS" id="PR00101">
    <property type="entry name" value="ATCASE"/>
</dbReference>
<name>A0AAV1I803_9CHLO</name>
<dbReference type="EMBL" id="CAUYUE010000006">
    <property type="protein sequence ID" value="CAK0780691.1"/>
    <property type="molecule type" value="Genomic_DNA"/>
</dbReference>
<dbReference type="AlphaFoldDB" id="A0AAV1I803"/>
<dbReference type="PROSITE" id="PS00097">
    <property type="entry name" value="CARBAMOYLTRANSFERASE"/>
    <property type="match status" value="1"/>
</dbReference>
<accession>A0AAV1I803</accession>
<evidence type="ECO:0000256" key="6">
    <source>
        <dbReference type="ARBA" id="ARBA00022975"/>
    </source>
</evidence>
<dbReference type="NCBIfam" id="TIGR00670">
    <property type="entry name" value="asp_carb_tr"/>
    <property type="match status" value="1"/>
</dbReference>
<dbReference type="PANTHER" id="PTHR45753:SF6">
    <property type="entry name" value="ASPARTATE CARBAMOYLTRANSFERASE"/>
    <property type="match status" value="1"/>
</dbReference>
<organism evidence="12 13">
    <name type="scientific">Coccomyxa viridis</name>
    <dbReference type="NCBI Taxonomy" id="1274662"/>
    <lineage>
        <taxon>Eukaryota</taxon>
        <taxon>Viridiplantae</taxon>
        <taxon>Chlorophyta</taxon>
        <taxon>core chlorophytes</taxon>
        <taxon>Trebouxiophyceae</taxon>
        <taxon>Trebouxiophyceae incertae sedis</taxon>
        <taxon>Coccomyxaceae</taxon>
        <taxon>Coccomyxa</taxon>
    </lineage>
</organism>
<evidence type="ECO:0000256" key="9">
    <source>
        <dbReference type="RuleBase" id="RU003634"/>
    </source>
</evidence>
<dbReference type="HAMAP" id="MF_00001">
    <property type="entry name" value="Asp_carb_tr"/>
    <property type="match status" value="1"/>
</dbReference>
<feature type="domain" description="Aspartate/ornithine carbamoyltransferase Asp/Orn-binding" evidence="10">
    <location>
        <begin position="214"/>
        <end position="364"/>
    </location>
</feature>
<comment type="subunit">
    <text evidence="3">Homotrimer.</text>
</comment>
<dbReference type="PRINTS" id="PR00100">
    <property type="entry name" value="AOTCASE"/>
</dbReference>
<dbReference type="FunFam" id="3.40.50.1370:FF:000002">
    <property type="entry name" value="Aspartate carbamoyltransferase 2"/>
    <property type="match status" value="1"/>
</dbReference>
<evidence type="ECO:0000256" key="8">
    <source>
        <dbReference type="ARBA" id="ARBA00048859"/>
    </source>
</evidence>
<keyword evidence="6" id="KW-0665">Pyrimidine biosynthesis</keyword>
<dbReference type="FunFam" id="3.40.50.1370:FF:000001">
    <property type="entry name" value="Aspartate carbamoyltransferase"/>
    <property type="match status" value="1"/>
</dbReference>
<dbReference type="GO" id="GO:0006520">
    <property type="term" value="P:amino acid metabolic process"/>
    <property type="evidence" value="ECO:0007669"/>
    <property type="project" value="InterPro"/>
</dbReference>
<comment type="catalytic activity">
    <reaction evidence="8">
        <text>carbamoyl phosphate + L-aspartate = N-carbamoyl-L-aspartate + phosphate + H(+)</text>
        <dbReference type="Rhea" id="RHEA:20013"/>
        <dbReference type="ChEBI" id="CHEBI:15378"/>
        <dbReference type="ChEBI" id="CHEBI:29991"/>
        <dbReference type="ChEBI" id="CHEBI:32814"/>
        <dbReference type="ChEBI" id="CHEBI:43474"/>
        <dbReference type="ChEBI" id="CHEBI:58228"/>
        <dbReference type="EC" id="2.1.3.2"/>
    </reaction>
</comment>
<gene>
    <name evidence="12" type="primary">PYRB1</name>
    <name evidence="12" type="ORF">CVIRNUC_005141</name>
</gene>
<evidence type="ECO:0000256" key="5">
    <source>
        <dbReference type="ARBA" id="ARBA00022679"/>
    </source>
</evidence>
<dbReference type="InterPro" id="IPR002082">
    <property type="entry name" value="Asp_carbamoyltransf"/>
</dbReference>
<evidence type="ECO:0000256" key="4">
    <source>
        <dbReference type="ARBA" id="ARBA00013008"/>
    </source>
</evidence>
<dbReference type="GO" id="GO:0006221">
    <property type="term" value="P:pyrimidine nucleotide biosynthetic process"/>
    <property type="evidence" value="ECO:0007669"/>
    <property type="project" value="UniProtKB-KW"/>
</dbReference>
<dbReference type="NCBIfam" id="NF002032">
    <property type="entry name" value="PRK00856.1"/>
    <property type="match status" value="1"/>
</dbReference>
<dbReference type="Pfam" id="PF00185">
    <property type="entry name" value="OTCace"/>
    <property type="match status" value="1"/>
</dbReference>
<evidence type="ECO:0000259" key="11">
    <source>
        <dbReference type="Pfam" id="PF02729"/>
    </source>
</evidence>
<sequence>MPVHQSGFPRLEVHAPDAALQKCSYSISIHKRQRLGHRRQIIALSSTIETAEAPRPSWQTLPIRHVLESQQFDKAALDTIFQAARQMEDVRPGTSEARQLEGYIMSTLFYEPSTRTRLSFESAMARLGGTVLSTESAGQFSSAAKGETLEDTIRTIEGYADVIVLRHFQAGSSATAAAVASIPIINAGDGPGQHPTQALLDVYTIQREVGRLDNLRVGLVGDLANGRTARSLAYLLSMYSGIKFYFVAPDVVRMQADIKDFLTGRGIEWEEVDDLAKVAGDVDVLYQTRIQKERFQDRPQEYEQARGKYIIDKNTMQILSKSAVIMHPLPRVDEIRPEVDSDPRAAYFRQAKNGLYIRMALLKLTLTDAH</sequence>
<dbReference type="Pfam" id="PF02729">
    <property type="entry name" value="OTCace_N"/>
    <property type="match status" value="1"/>
</dbReference>
<comment type="function">
    <text evidence="7">Catalyzes the condensation of carbamoyl phosphate and aspartate to form carbamoyl aspartate and inorganic phosphate, the committed step in the de novo pyrimidine nucleotide biosynthesis pathway.</text>
</comment>
<dbReference type="PANTHER" id="PTHR45753">
    <property type="entry name" value="ORNITHINE CARBAMOYLTRANSFERASE, MITOCHONDRIAL"/>
    <property type="match status" value="1"/>
</dbReference>
<comment type="pathway">
    <text evidence="1">Pyrimidine metabolism; UMP biosynthesis via de novo pathway; (S)-dihydroorotate from bicarbonate: step 2/3.</text>
</comment>
<dbReference type="SUPFAM" id="SSF53671">
    <property type="entry name" value="Aspartate/ornithine carbamoyltransferase"/>
    <property type="match status" value="1"/>
</dbReference>
<dbReference type="GO" id="GO:0004070">
    <property type="term" value="F:aspartate carbamoyltransferase activity"/>
    <property type="evidence" value="ECO:0007669"/>
    <property type="project" value="UniProtKB-EC"/>
</dbReference>
<comment type="caution">
    <text evidence="12">The sequence shown here is derived from an EMBL/GenBank/DDBJ whole genome shotgun (WGS) entry which is preliminary data.</text>
</comment>